<dbReference type="AlphaFoldDB" id="A0A068WM36"/>
<dbReference type="Proteomes" id="UP000492820">
    <property type="component" value="Unassembled WGS sequence"/>
</dbReference>
<accession>A0A068WM36</accession>
<dbReference type="WBParaSite" id="EgrG_000156700">
    <property type="protein sequence ID" value="EgrG_000156700"/>
    <property type="gene ID" value="EgrG_000156700"/>
</dbReference>
<reference evidence="3" key="3">
    <citation type="submission" date="2020-10" db="UniProtKB">
        <authorList>
            <consortium name="WormBaseParasite"/>
        </authorList>
    </citation>
    <scope>IDENTIFICATION</scope>
</reference>
<protein>
    <submittedName>
        <fullName evidence="1 3">Uncharacterized protein</fullName>
    </submittedName>
</protein>
<sequence>MTRTSERTGPYSTAIQIGRRASAVLDGVKSHQTPSSETWIHWIGSFSFHSSHPILGLPCKQQQQQSVIKQSVYSRQKEWGSKNKSETR</sequence>
<name>A0A068WM36_ECHGR</name>
<evidence type="ECO:0000313" key="3">
    <source>
        <dbReference type="WBParaSite" id="EgrG_000156700"/>
    </source>
</evidence>
<organism evidence="1">
    <name type="scientific">Echinococcus granulosus</name>
    <name type="common">Hydatid tapeworm</name>
    <dbReference type="NCBI Taxonomy" id="6210"/>
    <lineage>
        <taxon>Eukaryota</taxon>
        <taxon>Metazoa</taxon>
        <taxon>Spiralia</taxon>
        <taxon>Lophotrochozoa</taxon>
        <taxon>Platyhelminthes</taxon>
        <taxon>Cestoda</taxon>
        <taxon>Eucestoda</taxon>
        <taxon>Cyclophyllidea</taxon>
        <taxon>Taeniidae</taxon>
        <taxon>Echinococcus</taxon>
        <taxon>Echinococcus granulosus group</taxon>
    </lineage>
</organism>
<evidence type="ECO:0000313" key="2">
    <source>
        <dbReference type="Proteomes" id="UP000492820"/>
    </source>
</evidence>
<reference evidence="1 2" key="1">
    <citation type="journal article" date="2013" name="Nature">
        <title>The genomes of four tapeworm species reveal adaptations to parasitism.</title>
        <authorList>
            <person name="Tsai I.J."/>
            <person name="Zarowiecki M."/>
            <person name="Holroyd N."/>
            <person name="Garciarrubio A."/>
            <person name="Sanchez-Flores A."/>
            <person name="Brooks K.L."/>
            <person name="Tracey A."/>
            <person name="Bobes R.J."/>
            <person name="Fragoso G."/>
            <person name="Sciutto E."/>
            <person name="Aslett M."/>
            <person name="Beasley H."/>
            <person name="Bennett H.M."/>
            <person name="Cai J."/>
            <person name="Camicia F."/>
            <person name="Clark R."/>
            <person name="Cucher M."/>
            <person name="De Silva N."/>
            <person name="Day T.A."/>
            <person name="Deplazes P."/>
            <person name="Estrada K."/>
            <person name="Fernandez C."/>
            <person name="Holland P.W."/>
            <person name="Hou J."/>
            <person name="Hu S."/>
            <person name="Huckvale T."/>
            <person name="Hung S.S."/>
            <person name="Kamenetzky L."/>
            <person name="Keane J.A."/>
            <person name="Kiss F."/>
            <person name="Koziol U."/>
            <person name="Lambert O."/>
            <person name="Liu K."/>
            <person name="Luo X."/>
            <person name="Luo Y."/>
            <person name="Macchiaroli N."/>
            <person name="Nichol S."/>
            <person name="Paps J."/>
            <person name="Parkinson J."/>
            <person name="Pouchkina-Stantcheva N."/>
            <person name="Riddiford N."/>
            <person name="Rosenzvit M."/>
            <person name="Salinas G."/>
            <person name="Wasmuth J.D."/>
            <person name="Zamanian M."/>
            <person name="Zheng Y."/>
            <person name="Cai X."/>
            <person name="Soberon X."/>
            <person name="Olson P.D."/>
            <person name="Laclette J.P."/>
            <person name="Brehm K."/>
            <person name="Berriman M."/>
            <person name="Garciarrubio A."/>
            <person name="Bobes R.J."/>
            <person name="Fragoso G."/>
            <person name="Sanchez-Flores A."/>
            <person name="Estrada K."/>
            <person name="Cevallos M.A."/>
            <person name="Morett E."/>
            <person name="Gonzalez V."/>
            <person name="Portillo T."/>
            <person name="Ochoa-Leyva A."/>
            <person name="Jose M.V."/>
            <person name="Sciutto E."/>
            <person name="Landa A."/>
            <person name="Jimenez L."/>
            <person name="Valdes V."/>
            <person name="Carrero J.C."/>
            <person name="Larralde C."/>
            <person name="Morales-Montor J."/>
            <person name="Limon-Lason J."/>
            <person name="Soberon X."/>
            <person name="Laclette J.P."/>
        </authorList>
    </citation>
    <scope>NUCLEOTIDE SEQUENCE [LARGE SCALE GENOMIC DNA]</scope>
</reference>
<reference evidence="1" key="2">
    <citation type="submission" date="2014-06" db="EMBL/GenBank/DDBJ databases">
        <authorList>
            <person name="Aslett M."/>
        </authorList>
    </citation>
    <scope>NUCLEOTIDE SEQUENCE</scope>
</reference>
<proteinExistence type="predicted"/>
<dbReference type="EMBL" id="LK028583">
    <property type="protein sequence ID" value="CDS21194.1"/>
    <property type="molecule type" value="Genomic_DNA"/>
</dbReference>
<evidence type="ECO:0000313" key="1">
    <source>
        <dbReference type="EMBL" id="CDS21194.1"/>
    </source>
</evidence>
<gene>
    <name evidence="1" type="ORF">EgrG_000156700</name>
</gene>